<dbReference type="EMBL" id="CP013979">
    <property type="protein sequence ID" value="ANJ26345.1"/>
    <property type="molecule type" value="Genomic_DNA"/>
</dbReference>
<evidence type="ECO:0000313" key="2">
    <source>
        <dbReference type="EMBL" id="ANJ26345.1"/>
    </source>
</evidence>
<dbReference type="STRING" id="453304.ATC03_06055"/>
<evidence type="ECO:0000313" key="3">
    <source>
        <dbReference type="Proteomes" id="UP000078437"/>
    </source>
</evidence>
<evidence type="ECO:0000256" key="1">
    <source>
        <dbReference type="SAM" id="MobiDB-lite"/>
    </source>
</evidence>
<reference evidence="2 3" key="1">
    <citation type="journal article" date="2016" name="Int. J. Syst. Evol. Microbiol.">
        <title>Agromyces aureus sp. nov., isolated from the rhizosphere of Salix caprea L. grown in a heavy-metal-contaminated soil.</title>
        <authorList>
            <person name="Corretto E."/>
            <person name="Antonielli L."/>
            <person name="Sessitsch A."/>
            <person name="Compant S."/>
            <person name="Gorfer M."/>
            <person name="Kuffner M."/>
            <person name="Brader G."/>
        </authorList>
    </citation>
    <scope>NUCLEOTIDE SEQUENCE [LARGE SCALE GENOMIC DNA]</scope>
    <source>
        <strain evidence="2 3">AR33</strain>
    </source>
</reference>
<dbReference type="Pfam" id="PF20471">
    <property type="entry name" value="DUF6716"/>
    <property type="match status" value="1"/>
</dbReference>
<organism evidence="2 3">
    <name type="scientific">Agromyces aureus</name>
    <dbReference type="NCBI Taxonomy" id="453304"/>
    <lineage>
        <taxon>Bacteria</taxon>
        <taxon>Bacillati</taxon>
        <taxon>Actinomycetota</taxon>
        <taxon>Actinomycetes</taxon>
        <taxon>Micrococcales</taxon>
        <taxon>Microbacteriaceae</taxon>
        <taxon>Agromyces</taxon>
    </lineage>
</organism>
<proteinExistence type="predicted"/>
<name>A0A191WDJ6_9MICO</name>
<reference evidence="3" key="2">
    <citation type="submission" date="2016-01" db="EMBL/GenBank/DDBJ databases">
        <title>Complete genome sequence of Agromyces aureus AR33T and comparison with related organisms.</title>
        <authorList>
            <person name="Corretto E."/>
            <person name="Antonielli L."/>
            <person name="Sessitsch A."/>
            <person name="Brader G."/>
        </authorList>
    </citation>
    <scope>NUCLEOTIDE SEQUENCE [LARGE SCALE GENOMIC DNA]</scope>
    <source>
        <strain evidence="3">AR33</strain>
    </source>
</reference>
<dbReference type="OrthoDB" id="8441777at2"/>
<dbReference type="KEGG" id="agy:ATC03_06055"/>
<protein>
    <submittedName>
        <fullName evidence="2">Uncharacterized protein</fullName>
    </submittedName>
</protein>
<dbReference type="InterPro" id="IPR046561">
    <property type="entry name" value="DUF6716"/>
</dbReference>
<accession>A0A191WDJ6</accession>
<keyword evidence="3" id="KW-1185">Reference proteome</keyword>
<feature type="region of interest" description="Disordered" evidence="1">
    <location>
        <begin position="192"/>
        <end position="223"/>
    </location>
</feature>
<sequence length="499" mass="52842">MMFDRSVPGHGTGTASGATDAAGRRLLVVADSDSYVKWGAALASTLPPTWRVQLVVLASPVQPSPAQLRHALAGTRFSPSQAEVVHLDDLDGLLDVFDPHAVLLSLRGPFVRVVAPLLEGRANRPVLVSGFPGLTIPAVPKAVIYREQTDLVVLHSRREVREFRANAAELGLGTTFALATLPFLAGAPADPATDAAKAGGEATPTLDGGRTAEAAHATSAPRVDGPARTDIVFATQAKVPASREDRVHLLGGLAELARRRPGQRVVVKVRARRGEAQTHDENFDYADLLPEVDPPANLVVEDGPMAEKLATAAALVTVSSTAVLEAVALDLPALVIDDYGVTPAMINVVFEGSGLIGSTVDLVEGRFKAADAAWLADNYFHAEAAADWVRRLESFVEARELVPLRPLPRRRDLSGGLLRSAFERRRMLGDHDRSLLGSVAWGVGVPVRGAVRRVRRLRSRRARGGAPVAAVQRTPGWTAVAAAGTSADGGRVPLDMAEV</sequence>
<dbReference type="Proteomes" id="UP000078437">
    <property type="component" value="Chromosome"/>
</dbReference>
<gene>
    <name evidence="2" type="ORF">ATC03_06055</name>
</gene>
<dbReference type="SUPFAM" id="SSF53756">
    <property type="entry name" value="UDP-Glycosyltransferase/glycogen phosphorylase"/>
    <property type="match status" value="1"/>
</dbReference>
<dbReference type="AlphaFoldDB" id="A0A191WDJ6"/>